<dbReference type="InterPro" id="IPR010749">
    <property type="entry name" value="YfeC-like"/>
</dbReference>
<sequence>MMKLANKMTTEELADFLGVARQTVNRWIREQGWQTEALPGIKGGRARLIHITKEVRNFVMKTPSMRQHHSPYSIAEPAPSYASENSSLQEIVKVLQNMTPEEQKLLALLLAREGICGFLQRLGITQTIDE</sequence>
<protein>
    <submittedName>
        <fullName evidence="1">DNA binding domain-containing protein, excisionase family</fullName>
    </submittedName>
</protein>
<dbReference type="OrthoDB" id="6538337at2"/>
<dbReference type="Proteomes" id="UP000198515">
    <property type="component" value="Unassembled WGS sequence"/>
</dbReference>
<keyword evidence="2" id="KW-1185">Reference proteome</keyword>
<dbReference type="RefSeq" id="WP_090136606.1">
    <property type="nucleotide sequence ID" value="NZ_FMBC01000026.1"/>
</dbReference>
<gene>
    <name evidence="1" type="ORF">GA0061070_102610</name>
</gene>
<dbReference type="Pfam" id="PF07037">
    <property type="entry name" value="YfeC-like"/>
    <property type="match status" value="1"/>
</dbReference>
<dbReference type="EMBL" id="FMBC01000026">
    <property type="protein sequence ID" value="SCC46108.1"/>
    <property type="molecule type" value="Genomic_DNA"/>
</dbReference>
<organism evidence="1 2">
    <name type="scientific">Kosakonia oryziphila</name>
    <dbReference type="NCBI Taxonomy" id="1005667"/>
    <lineage>
        <taxon>Bacteria</taxon>
        <taxon>Pseudomonadati</taxon>
        <taxon>Pseudomonadota</taxon>
        <taxon>Gammaproteobacteria</taxon>
        <taxon>Enterobacterales</taxon>
        <taxon>Enterobacteriaceae</taxon>
        <taxon>Kosakonia</taxon>
    </lineage>
</organism>
<dbReference type="AlphaFoldDB" id="A0A1C4ER56"/>
<dbReference type="SUPFAM" id="SSF46955">
    <property type="entry name" value="Putative DNA-binding domain"/>
    <property type="match status" value="1"/>
</dbReference>
<accession>A0A1C4ER56</accession>
<proteinExistence type="predicted"/>
<name>A0A1C4ER56_9ENTR</name>
<dbReference type="InterPro" id="IPR009061">
    <property type="entry name" value="DNA-bd_dom_put_sf"/>
</dbReference>
<evidence type="ECO:0000313" key="1">
    <source>
        <dbReference type="EMBL" id="SCC46108.1"/>
    </source>
</evidence>
<reference evidence="2" key="1">
    <citation type="submission" date="2016-08" db="EMBL/GenBank/DDBJ databases">
        <authorList>
            <person name="Varghese N."/>
            <person name="Submissions Spin"/>
        </authorList>
    </citation>
    <scope>NUCLEOTIDE SEQUENCE [LARGE SCALE GENOMIC DNA]</scope>
    <source>
        <strain evidence="2">REICA_142</strain>
    </source>
</reference>
<evidence type="ECO:0000313" key="2">
    <source>
        <dbReference type="Proteomes" id="UP000198515"/>
    </source>
</evidence>